<organism evidence="3 4">
    <name type="scientific">Colletotrichum navitas</name>
    <dbReference type="NCBI Taxonomy" id="681940"/>
    <lineage>
        <taxon>Eukaryota</taxon>
        <taxon>Fungi</taxon>
        <taxon>Dikarya</taxon>
        <taxon>Ascomycota</taxon>
        <taxon>Pezizomycotina</taxon>
        <taxon>Sordariomycetes</taxon>
        <taxon>Hypocreomycetidae</taxon>
        <taxon>Glomerellales</taxon>
        <taxon>Glomerellaceae</taxon>
        <taxon>Colletotrichum</taxon>
        <taxon>Colletotrichum graminicola species complex</taxon>
    </lineage>
</organism>
<comment type="caution">
    <text evidence="3">The sequence shown here is derived from an EMBL/GenBank/DDBJ whole genome shotgun (WGS) entry which is preliminary data.</text>
</comment>
<feature type="signal peptide" evidence="2">
    <location>
        <begin position="1"/>
        <end position="21"/>
    </location>
</feature>
<feature type="chain" id="PRO_5042177338" description="Secreted protein" evidence="2">
    <location>
        <begin position="22"/>
        <end position="124"/>
    </location>
</feature>
<keyword evidence="2" id="KW-0732">Signal</keyword>
<evidence type="ECO:0000256" key="1">
    <source>
        <dbReference type="SAM" id="MobiDB-lite"/>
    </source>
</evidence>
<dbReference type="GeneID" id="85449389"/>
<sequence length="124" mass="13715">MWLGSVQSVLYCHLLSSLVDSVNLRVTSQLIGTILRPIISESSLTGGSDLPRPRLPDSTSSPGGSAEGSNRHNHPGLHYTLPRQRTSPILPSITSWARYFPTISRPLHIVPRKVRTHHTFDTRA</sequence>
<evidence type="ECO:0000313" key="3">
    <source>
        <dbReference type="EMBL" id="KAK1596193.1"/>
    </source>
</evidence>
<evidence type="ECO:0008006" key="5">
    <source>
        <dbReference type="Google" id="ProtNLM"/>
    </source>
</evidence>
<gene>
    <name evidence="3" type="ORF">LY79DRAFT_83461</name>
</gene>
<protein>
    <recommendedName>
        <fullName evidence="5">Secreted protein</fullName>
    </recommendedName>
</protein>
<feature type="region of interest" description="Disordered" evidence="1">
    <location>
        <begin position="42"/>
        <end position="85"/>
    </location>
</feature>
<dbReference type="AlphaFoldDB" id="A0AAD8V8E5"/>
<evidence type="ECO:0000256" key="2">
    <source>
        <dbReference type="SAM" id="SignalP"/>
    </source>
</evidence>
<keyword evidence="4" id="KW-1185">Reference proteome</keyword>
<dbReference type="EMBL" id="JAHLJV010000013">
    <property type="protein sequence ID" value="KAK1596193.1"/>
    <property type="molecule type" value="Genomic_DNA"/>
</dbReference>
<accession>A0AAD8V8E5</accession>
<proteinExistence type="predicted"/>
<name>A0AAD8V8E5_9PEZI</name>
<dbReference type="RefSeq" id="XP_060417112.1">
    <property type="nucleotide sequence ID" value="XM_060565149.1"/>
</dbReference>
<evidence type="ECO:0000313" key="4">
    <source>
        <dbReference type="Proteomes" id="UP001230504"/>
    </source>
</evidence>
<dbReference type="Proteomes" id="UP001230504">
    <property type="component" value="Unassembled WGS sequence"/>
</dbReference>
<reference evidence="3" key="1">
    <citation type="submission" date="2021-06" db="EMBL/GenBank/DDBJ databases">
        <title>Comparative genomics, transcriptomics and evolutionary studies reveal genomic signatures of adaptation to plant cell wall in hemibiotrophic fungi.</title>
        <authorList>
            <consortium name="DOE Joint Genome Institute"/>
            <person name="Baroncelli R."/>
            <person name="Diaz J.F."/>
            <person name="Benocci T."/>
            <person name="Peng M."/>
            <person name="Battaglia E."/>
            <person name="Haridas S."/>
            <person name="Andreopoulos W."/>
            <person name="Labutti K."/>
            <person name="Pangilinan J."/>
            <person name="Floch G.L."/>
            <person name="Makela M.R."/>
            <person name="Henrissat B."/>
            <person name="Grigoriev I.V."/>
            <person name="Crouch J.A."/>
            <person name="De Vries R.P."/>
            <person name="Sukno S.A."/>
            <person name="Thon M.R."/>
        </authorList>
    </citation>
    <scope>NUCLEOTIDE SEQUENCE</scope>
    <source>
        <strain evidence="3">CBS 125086</strain>
    </source>
</reference>